<dbReference type="InterPro" id="IPR050696">
    <property type="entry name" value="FtsA/MreB"/>
</dbReference>
<dbReference type="CDD" id="cd24049">
    <property type="entry name" value="ASKHA_NBD_PilM"/>
    <property type="match status" value="1"/>
</dbReference>
<dbReference type="PIRSF" id="PIRSF019169">
    <property type="entry name" value="PilM"/>
    <property type="match status" value="1"/>
</dbReference>
<dbReference type="InterPro" id="IPR005883">
    <property type="entry name" value="PilM"/>
</dbReference>
<protein>
    <recommendedName>
        <fullName evidence="3">SHS2 domain-containing protein</fullName>
    </recommendedName>
</protein>
<evidence type="ECO:0008006" key="3">
    <source>
        <dbReference type="Google" id="ProtNLM"/>
    </source>
</evidence>
<dbReference type="Gene3D" id="3.30.1490.300">
    <property type="match status" value="1"/>
</dbReference>
<evidence type="ECO:0000313" key="1">
    <source>
        <dbReference type="EMBL" id="OHA24403.1"/>
    </source>
</evidence>
<comment type="caution">
    <text evidence="1">The sequence shown here is derived from an EMBL/GenBank/DDBJ whole genome shotgun (WGS) entry which is preliminary data.</text>
</comment>
<reference evidence="1 2" key="1">
    <citation type="journal article" date="2016" name="Nat. Commun.">
        <title>Thousands of microbial genomes shed light on interconnected biogeochemical processes in an aquifer system.</title>
        <authorList>
            <person name="Anantharaman K."/>
            <person name="Brown C.T."/>
            <person name="Hug L.A."/>
            <person name="Sharon I."/>
            <person name="Castelle C.J."/>
            <person name="Probst A.J."/>
            <person name="Thomas B.C."/>
            <person name="Singh A."/>
            <person name="Wilkins M.J."/>
            <person name="Karaoz U."/>
            <person name="Brodie E.L."/>
            <person name="Williams K.H."/>
            <person name="Hubbard S.S."/>
            <person name="Banfield J.F."/>
        </authorList>
    </citation>
    <scope>NUCLEOTIDE SEQUENCE [LARGE SCALE GENOMIC DNA]</scope>
</reference>
<accession>A0A1G2MKK4</accession>
<organism evidence="1 2">
    <name type="scientific">Candidatus Taylorbacteria bacterium RIFCSPHIGHO2_02_FULL_44_12</name>
    <dbReference type="NCBI Taxonomy" id="1802308"/>
    <lineage>
        <taxon>Bacteria</taxon>
        <taxon>Candidatus Tayloriibacteriota</taxon>
    </lineage>
</organism>
<proteinExistence type="predicted"/>
<dbReference type="Proteomes" id="UP000178413">
    <property type="component" value="Unassembled WGS sequence"/>
</dbReference>
<name>A0A1G2MKK4_9BACT</name>
<dbReference type="EMBL" id="MHRM01000005">
    <property type="protein sequence ID" value="OHA24403.1"/>
    <property type="molecule type" value="Genomic_DNA"/>
</dbReference>
<dbReference type="NCBIfam" id="TIGR01175">
    <property type="entry name" value="pilM"/>
    <property type="match status" value="1"/>
</dbReference>
<sequence>MIYNEVMASIGSLLSAFFKKESSVLGIDIGSSAIKIVQIKKKHGKAFLETYGELALGPYAGIEVGRSTNMPGDKMIQAVKDILREAKTTTISSGVALPLSSSLITFISIPYVPEKQVGNVVAIEARKYIPVPLSEVLLDWSIVPREDAYSTSENTPPEKQGYDVLVVAIHNEYLTSYQNIVTGSGLVPSFYEIEIFSCVRAVVDPGVGTTMVIDMGARSTKLYIVERGVLRSSHIINRGGQDITLALSKALSISVIEAENMKRVYGLKGGPEYKELTEIITLNLDYVFYEANSALLSYQKKYAKNISKVILTGGGVLLKGFTDIAKISFQTDVIYADPFGKLETPAFLTEEFAQAGPEFAVAIGAALRKLSELE</sequence>
<dbReference type="InterPro" id="IPR043129">
    <property type="entry name" value="ATPase_NBD"/>
</dbReference>
<dbReference type="PANTHER" id="PTHR32432:SF3">
    <property type="entry name" value="ETHANOLAMINE UTILIZATION PROTEIN EUTJ"/>
    <property type="match status" value="1"/>
</dbReference>
<dbReference type="Pfam" id="PF11104">
    <property type="entry name" value="PilM_2"/>
    <property type="match status" value="1"/>
</dbReference>
<dbReference type="Gene3D" id="3.30.420.40">
    <property type="match status" value="2"/>
</dbReference>
<dbReference type="SUPFAM" id="SSF53067">
    <property type="entry name" value="Actin-like ATPase domain"/>
    <property type="match status" value="2"/>
</dbReference>
<gene>
    <name evidence="1" type="ORF">A3D50_00090</name>
</gene>
<dbReference type="STRING" id="1802308.A3D50_00090"/>
<dbReference type="AlphaFoldDB" id="A0A1G2MKK4"/>
<evidence type="ECO:0000313" key="2">
    <source>
        <dbReference type="Proteomes" id="UP000178413"/>
    </source>
</evidence>
<dbReference type="PANTHER" id="PTHR32432">
    <property type="entry name" value="CELL DIVISION PROTEIN FTSA-RELATED"/>
    <property type="match status" value="1"/>
</dbReference>